<feature type="region of interest" description="Disordered" evidence="4">
    <location>
        <begin position="490"/>
        <end position="529"/>
    </location>
</feature>
<dbReference type="PANTHER" id="PTHR14559:SF4">
    <property type="entry name" value="CASPASE RECRUITMENT DOMAIN-CONTAINING PROTEIN 11"/>
    <property type="match status" value="1"/>
</dbReference>
<feature type="domain" description="CARD" evidence="5">
    <location>
        <begin position="47"/>
        <end position="139"/>
    </location>
</feature>
<dbReference type="AlphaFoldDB" id="A0A8C4R7Q0"/>
<feature type="compositionally biased region" description="Basic and acidic residues" evidence="4">
    <location>
        <begin position="494"/>
        <end position="505"/>
    </location>
</feature>
<dbReference type="SUPFAM" id="SSF50156">
    <property type="entry name" value="PDZ domain-like"/>
    <property type="match status" value="1"/>
</dbReference>
<dbReference type="GO" id="GO:0042981">
    <property type="term" value="P:regulation of apoptotic process"/>
    <property type="evidence" value="ECO:0007669"/>
    <property type="project" value="InterPro"/>
</dbReference>
<dbReference type="Proteomes" id="UP000694388">
    <property type="component" value="Unplaced"/>
</dbReference>
<evidence type="ECO:0000256" key="2">
    <source>
        <dbReference type="ARBA" id="ARBA00023054"/>
    </source>
</evidence>
<feature type="compositionally biased region" description="Basic and acidic residues" evidence="4">
    <location>
        <begin position="692"/>
        <end position="709"/>
    </location>
</feature>
<dbReference type="GO" id="GO:0050700">
    <property type="term" value="F:CARD domain binding"/>
    <property type="evidence" value="ECO:0007669"/>
    <property type="project" value="TreeGrafter"/>
</dbReference>
<evidence type="ECO:0000259" key="5">
    <source>
        <dbReference type="PROSITE" id="PS50209"/>
    </source>
</evidence>
<feature type="coiled-coil region" evidence="3">
    <location>
        <begin position="157"/>
        <end position="315"/>
    </location>
</feature>
<feature type="region of interest" description="Disordered" evidence="4">
    <location>
        <begin position="1003"/>
        <end position="1023"/>
    </location>
</feature>
<reference evidence="6" key="1">
    <citation type="submission" date="2025-08" db="UniProtKB">
        <authorList>
            <consortium name="Ensembl"/>
        </authorList>
    </citation>
    <scope>IDENTIFICATION</scope>
</reference>
<sequence length="1102" mass="126318">MVEFVIRKKPIVFEVKRSKRQHRPKVNNLAGMLALGSNEQAEMLEDEAESHWEIVESHRFKLTTAVDPVKLTPYLRQCRVIDVQDEDEVLNSLILSTRSRRAGALLDILRTRGYRGYIAFLESLELYYCDLYKLLTGKEPTRRFSTILGVEGQDGLLHFLMNEVMRLQQELAEYKKLRAETSSRASRLEEENRQLKLKGEEMYTYRERFNKMKEERNNYNDELIKMKDENYTLAMKFAQLSEEKNTAVMRSRDLQLEIDQLKHQLNKAEEEYTIERRNSHKLRQDMEQRPGKEALLELEKENECLKSKISELQALAQVCCPSVPVTERAIFDILEHDKYEALEERQELVQRIFALREEVRHTEELRDKYLEEKEELELRSYTLKKDCEMYKQRIGTIILQLEEVERERDQAFSSRDESQTAYAQSLLDKDKYRKQIRELEERSDEQTIRLARSEGRLLALEARQHRNKERALNGDMVLPPYQSLQLLHQMSHTSSDKHHVSRDECSAGSSEESALESDGHSDGRSVLIRRNNVKNKRLAMHKKNGHDNTLPSTSSVLSSMGVVGGGGGVTNSGCFVENGPPPAWNKRKARRKSPSQFFMDANTTEQQNTESFINLQDSLPLRNRMSSIVSMTPEPPCQESIVRRVRESDCRITPRRSSTVSLTEDVEGGSEVSQTMETAPQTIKKAHSPLPEVDKAEEKVQDGDVDKRSYGSCTSSEPVMANSKRVFSEMFSNRPFRPSLMCSNVDERLPGQVHIVTISAKDLQNESKIIGGNDSGLFLQTIQPCSSAESAGLKTGMQILKLEGRIKEDLQEISMENFTKEQTHWTLEQCQGPLKLCVRQNSNGYRKLVMDLETGQAVSGDSFYVRVNLSFGGGQSGLLEVACDEIVHVIDTRHMGRCVWLCTRVNPYTMRDEEEGILLNNHEAQKLLFERILQLLNDFKSEEGIVEELPSDHRRTSLTPSRRGSSTTNVLESFFQMVGNFEASHLKQAIRNEHIHLVMTPRRTSQDQFHESSGEPNAEQRTCPTPYTLVQPCRPPCSRPVIVVPRVVARLLYPRLLGPFSDYMTCTVGMYSCAGLDQSKYNGTCRAHILASCIHSEQKYNC</sequence>
<feature type="compositionally biased region" description="Polar residues" evidence="4">
    <location>
        <begin position="671"/>
        <end position="681"/>
    </location>
</feature>
<proteinExistence type="predicted"/>
<reference evidence="6" key="2">
    <citation type="submission" date="2025-09" db="UniProtKB">
        <authorList>
            <consortium name="Ensembl"/>
        </authorList>
    </citation>
    <scope>IDENTIFICATION</scope>
</reference>
<dbReference type="InterPro" id="IPR011029">
    <property type="entry name" value="DEATH-like_dom_sf"/>
</dbReference>
<feature type="compositionally biased region" description="Basic and acidic residues" evidence="4">
    <location>
        <begin position="1004"/>
        <end position="1013"/>
    </location>
</feature>
<keyword evidence="2 3" id="KW-0175">Coiled coil</keyword>
<evidence type="ECO:0000313" key="6">
    <source>
        <dbReference type="Ensembl" id="ENSEBUP00000026451.1"/>
    </source>
</evidence>
<dbReference type="Gene3D" id="2.30.42.10">
    <property type="match status" value="1"/>
</dbReference>
<organism evidence="6 7">
    <name type="scientific">Eptatretus burgeri</name>
    <name type="common">Inshore hagfish</name>
    <dbReference type="NCBI Taxonomy" id="7764"/>
    <lineage>
        <taxon>Eukaryota</taxon>
        <taxon>Metazoa</taxon>
        <taxon>Chordata</taxon>
        <taxon>Craniata</taxon>
        <taxon>Vertebrata</taxon>
        <taxon>Cyclostomata</taxon>
        <taxon>Myxini</taxon>
        <taxon>Myxiniformes</taxon>
        <taxon>Myxinidae</taxon>
        <taxon>Eptatretinae</taxon>
        <taxon>Eptatretus</taxon>
    </lineage>
</organism>
<dbReference type="SUPFAM" id="SSF47986">
    <property type="entry name" value="DEATH domain"/>
    <property type="match status" value="1"/>
</dbReference>
<dbReference type="InterPro" id="IPR001315">
    <property type="entry name" value="CARD"/>
</dbReference>
<accession>A0A8C4R7Q0</accession>
<evidence type="ECO:0000256" key="3">
    <source>
        <dbReference type="SAM" id="Coils"/>
    </source>
</evidence>
<name>A0A8C4R7Q0_EPTBU</name>
<feature type="region of interest" description="Disordered" evidence="4">
    <location>
        <begin position="654"/>
        <end position="716"/>
    </location>
</feature>
<dbReference type="Gene3D" id="2.30.30.40">
    <property type="entry name" value="SH3 Domains"/>
    <property type="match status" value="1"/>
</dbReference>
<dbReference type="PANTHER" id="PTHR14559">
    <property type="entry name" value="CASPASE RECRUITMENT DOMAIN FAMILY"/>
    <property type="match status" value="1"/>
</dbReference>
<feature type="coiled-coil region" evidence="3">
    <location>
        <begin position="359"/>
        <end position="456"/>
    </location>
</feature>
<dbReference type="Pfam" id="PF00619">
    <property type="entry name" value="CARD"/>
    <property type="match status" value="1"/>
</dbReference>
<dbReference type="FunFam" id="1.10.533.10:FF:000003">
    <property type="entry name" value="Caspase recruitment domain family, member 11"/>
    <property type="match status" value="1"/>
</dbReference>
<evidence type="ECO:0000313" key="7">
    <source>
        <dbReference type="Proteomes" id="UP000694388"/>
    </source>
</evidence>
<dbReference type="GO" id="GO:0005737">
    <property type="term" value="C:cytoplasm"/>
    <property type="evidence" value="ECO:0007669"/>
    <property type="project" value="TreeGrafter"/>
</dbReference>
<keyword evidence="1" id="KW-0597">Phosphoprotein</keyword>
<dbReference type="Ensembl" id="ENSEBUT00000027027.1">
    <property type="protein sequence ID" value="ENSEBUP00000026451.1"/>
    <property type="gene ID" value="ENSEBUG00000016289.1"/>
</dbReference>
<protein>
    <recommendedName>
        <fullName evidence="5">CARD domain-containing protein</fullName>
    </recommendedName>
</protein>
<evidence type="ECO:0000256" key="4">
    <source>
        <dbReference type="SAM" id="MobiDB-lite"/>
    </source>
</evidence>
<evidence type="ECO:0000256" key="1">
    <source>
        <dbReference type="ARBA" id="ARBA00022553"/>
    </source>
</evidence>
<dbReference type="Gene3D" id="1.10.533.10">
    <property type="entry name" value="Death Domain, Fas"/>
    <property type="match status" value="1"/>
</dbReference>
<dbReference type="GeneTree" id="ENSGT00940000157763"/>
<dbReference type="InterPro" id="IPR036034">
    <property type="entry name" value="PDZ_sf"/>
</dbReference>
<dbReference type="PROSITE" id="PS50209">
    <property type="entry name" value="CARD"/>
    <property type="match status" value="1"/>
</dbReference>
<keyword evidence="7" id="KW-1185">Reference proteome</keyword>